<proteinExistence type="predicted"/>
<organism evidence="1 2">
    <name type="scientific">Enterococcus phoeniculicola ATCC BAA-412</name>
    <dbReference type="NCBI Taxonomy" id="1158610"/>
    <lineage>
        <taxon>Bacteria</taxon>
        <taxon>Bacillati</taxon>
        <taxon>Bacillota</taxon>
        <taxon>Bacilli</taxon>
        <taxon>Lactobacillales</taxon>
        <taxon>Enterococcaceae</taxon>
        <taxon>Enterococcus</taxon>
    </lineage>
</organism>
<dbReference type="Proteomes" id="UP000013785">
    <property type="component" value="Unassembled WGS sequence"/>
</dbReference>
<sequence>MNWGGKFMVLGRIWGGKVEFLVLRKRLALQGGTACLSPVSLMLFLNQKR</sequence>
<reference evidence="1 2" key="1">
    <citation type="submission" date="2013-02" db="EMBL/GenBank/DDBJ databases">
        <title>The Genome Sequence of Enterococcus phoeniculicola BAA-412.</title>
        <authorList>
            <consortium name="The Broad Institute Genome Sequencing Platform"/>
            <consortium name="The Broad Institute Genome Sequencing Center for Infectious Disease"/>
            <person name="Earl A.M."/>
            <person name="Gilmore M.S."/>
            <person name="Lebreton F."/>
            <person name="Walker B."/>
            <person name="Young S.K."/>
            <person name="Zeng Q."/>
            <person name="Gargeya S."/>
            <person name="Fitzgerald M."/>
            <person name="Haas B."/>
            <person name="Abouelleil A."/>
            <person name="Alvarado L."/>
            <person name="Arachchi H.M."/>
            <person name="Berlin A.M."/>
            <person name="Chapman S.B."/>
            <person name="Dewar J."/>
            <person name="Goldberg J."/>
            <person name="Griggs A."/>
            <person name="Gujja S."/>
            <person name="Hansen M."/>
            <person name="Howarth C."/>
            <person name="Imamovic A."/>
            <person name="Larimer J."/>
            <person name="McCowan C."/>
            <person name="Murphy C."/>
            <person name="Neiman D."/>
            <person name="Pearson M."/>
            <person name="Priest M."/>
            <person name="Roberts A."/>
            <person name="Saif S."/>
            <person name="Shea T."/>
            <person name="Sisk P."/>
            <person name="Sykes S."/>
            <person name="Wortman J."/>
            <person name="Nusbaum C."/>
            <person name="Birren B."/>
        </authorList>
    </citation>
    <scope>NUCLEOTIDE SEQUENCE [LARGE SCALE GENOMIC DNA]</scope>
    <source>
        <strain evidence="1 2">ATCC BAA-412</strain>
    </source>
</reference>
<protein>
    <submittedName>
        <fullName evidence="1">Uncharacterized protein</fullName>
    </submittedName>
</protein>
<dbReference type="HOGENOM" id="CLU_3135426_0_0_9"/>
<gene>
    <name evidence="1" type="ORF">UC3_01980</name>
</gene>
<name>R3TPM5_9ENTE</name>
<accession>R3TPM5</accession>
<keyword evidence="2" id="KW-1185">Reference proteome</keyword>
<evidence type="ECO:0000313" key="2">
    <source>
        <dbReference type="Proteomes" id="UP000013785"/>
    </source>
</evidence>
<comment type="caution">
    <text evidence="1">The sequence shown here is derived from an EMBL/GenBank/DDBJ whole genome shotgun (WGS) entry which is preliminary data.</text>
</comment>
<dbReference type="AlphaFoldDB" id="R3TPM5"/>
<dbReference type="EMBL" id="AJAT01000016">
    <property type="protein sequence ID" value="EOL43003.1"/>
    <property type="molecule type" value="Genomic_DNA"/>
</dbReference>
<evidence type="ECO:0000313" key="1">
    <source>
        <dbReference type="EMBL" id="EOL43003.1"/>
    </source>
</evidence>